<organism evidence="1 2">
    <name type="scientific">Moraxella caviae</name>
    <dbReference type="NCBI Taxonomy" id="34060"/>
    <lineage>
        <taxon>Bacteria</taxon>
        <taxon>Pseudomonadati</taxon>
        <taxon>Pseudomonadota</taxon>
        <taxon>Gammaproteobacteria</taxon>
        <taxon>Moraxellales</taxon>
        <taxon>Moraxellaceae</taxon>
        <taxon>Moraxella</taxon>
    </lineage>
</organism>
<proteinExistence type="predicted"/>
<dbReference type="AlphaFoldDB" id="A0A378R8Q6"/>
<protein>
    <submittedName>
        <fullName evidence="1">Uncharacterized protein</fullName>
    </submittedName>
</protein>
<name>A0A378R8Q6_9GAMM</name>
<dbReference type="EMBL" id="UGQE01000003">
    <property type="protein sequence ID" value="STZ13742.1"/>
    <property type="molecule type" value="Genomic_DNA"/>
</dbReference>
<dbReference type="Proteomes" id="UP000255279">
    <property type="component" value="Unassembled WGS sequence"/>
</dbReference>
<evidence type="ECO:0000313" key="2">
    <source>
        <dbReference type="Proteomes" id="UP000255279"/>
    </source>
</evidence>
<evidence type="ECO:0000313" key="1">
    <source>
        <dbReference type="EMBL" id="STZ13742.1"/>
    </source>
</evidence>
<dbReference type="RefSeq" id="WP_172462120.1">
    <property type="nucleotide sequence ID" value="NZ_UGQE01000003.1"/>
</dbReference>
<sequence>MIDLLSLANVETVSIENRDETVTIYAKTTYHFGQLPQLWWRFIQAW</sequence>
<reference evidence="1 2" key="1">
    <citation type="submission" date="2018-06" db="EMBL/GenBank/DDBJ databases">
        <authorList>
            <consortium name="Pathogen Informatics"/>
            <person name="Doyle S."/>
        </authorList>
    </citation>
    <scope>NUCLEOTIDE SEQUENCE [LARGE SCALE GENOMIC DNA]</scope>
    <source>
        <strain evidence="1 2">NCTC10293</strain>
    </source>
</reference>
<gene>
    <name evidence="1" type="ORF">NCTC10293_01320</name>
</gene>
<accession>A0A378R8Q6</accession>